<feature type="chain" id="PRO_5034954375" description="Secreted protein" evidence="2">
    <location>
        <begin position="31"/>
        <end position="152"/>
    </location>
</feature>
<reference evidence="3 4" key="1">
    <citation type="journal article" date="2020" name="G3 (Bethesda)">
        <title>Genetic Underpinnings of Host Manipulation by Ophiocordyceps as Revealed by Comparative Transcriptomics.</title>
        <authorList>
            <person name="Will I."/>
            <person name="Das B."/>
            <person name="Trinh T."/>
            <person name="Brachmann A."/>
            <person name="Ohm R.A."/>
            <person name="de Bekker C."/>
        </authorList>
    </citation>
    <scope>NUCLEOTIDE SEQUENCE [LARGE SCALE GENOMIC DNA]</scope>
    <source>
        <strain evidence="3 4">EC05</strain>
    </source>
</reference>
<dbReference type="AlphaFoldDB" id="A0A8H4Q486"/>
<comment type="caution">
    <text evidence="3">The sequence shown here is derived from an EMBL/GenBank/DDBJ whole genome shotgun (WGS) entry which is preliminary data.</text>
</comment>
<gene>
    <name evidence="3" type="ORF">GQ602_004691</name>
</gene>
<evidence type="ECO:0000256" key="1">
    <source>
        <dbReference type="SAM" id="MobiDB-lite"/>
    </source>
</evidence>
<evidence type="ECO:0000313" key="4">
    <source>
        <dbReference type="Proteomes" id="UP000562929"/>
    </source>
</evidence>
<organism evidence="3 4">
    <name type="scientific">Ophiocordyceps camponoti-floridani</name>
    <dbReference type="NCBI Taxonomy" id="2030778"/>
    <lineage>
        <taxon>Eukaryota</taxon>
        <taxon>Fungi</taxon>
        <taxon>Dikarya</taxon>
        <taxon>Ascomycota</taxon>
        <taxon>Pezizomycotina</taxon>
        <taxon>Sordariomycetes</taxon>
        <taxon>Hypocreomycetidae</taxon>
        <taxon>Hypocreales</taxon>
        <taxon>Ophiocordycipitaceae</taxon>
        <taxon>Ophiocordyceps</taxon>
    </lineage>
</organism>
<proteinExistence type="predicted"/>
<feature type="signal peptide" evidence="2">
    <location>
        <begin position="1"/>
        <end position="30"/>
    </location>
</feature>
<keyword evidence="4" id="KW-1185">Reference proteome</keyword>
<feature type="compositionally biased region" description="Basic and acidic residues" evidence="1">
    <location>
        <begin position="60"/>
        <end position="83"/>
    </location>
</feature>
<feature type="region of interest" description="Disordered" evidence="1">
    <location>
        <begin position="59"/>
        <end position="83"/>
    </location>
</feature>
<dbReference type="EMBL" id="JAACLJ010000005">
    <property type="protein sequence ID" value="KAF4585386.1"/>
    <property type="molecule type" value="Genomic_DNA"/>
</dbReference>
<evidence type="ECO:0008006" key="5">
    <source>
        <dbReference type="Google" id="ProtNLM"/>
    </source>
</evidence>
<name>A0A8H4Q486_9HYPO</name>
<protein>
    <recommendedName>
        <fullName evidence="5">Secreted protein</fullName>
    </recommendedName>
</protein>
<evidence type="ECO:0000256" key="2">
    <source>
        <dbReference type="SAM" id="SignalP"/>
    </source>
</evidence>
<accession>A0A8H4Q486</accession>
<keyword evidence="2" id="KW-0732">Signal</keyword>
<evidence type="ECO:0000313" key="3">
    <source>
        <dbReference type="EMBL" id="KAF4585386.1"/>
    </source>
</evidence>
<sequence>MPPRADLQCLPLTAGLVLTVLASLLPSRHATSPIVWRPSGAAVAGTKCRRDRLLPKPFHKHEPTTEDYRSHVPDIRHNGSTTKREPDGFKTAITCCWPLACWLPRVKADLGGSINSGRLLSSSYDCWTTTTASRTQQKHGSARIIPGHMASY</sequence>
<dbReference type="Proteomes" id="UP000562929">
    <property type="component" value="Unassembled WGS sequence"/>
</dbReference>